<dbReference type="GO" id="GO:0016787">
    <property type="term" value="F:hydrolase activity"/>
    <property type="evidence" value="ECO:0007669"/>
    <property type="project" value="UniProtKB-KW"/>
</dbReference>
<evidence type="ECO:0000256" key="3">
    <source>
        <dbReference type="ARBA" id="ARBA00022694"/>
    </source>
</evidence>
<feature type="region of interest" description="Disordered" evidence="6">
    <location>
        <begin position="349"/>
        <end position="371"/>
    </location>
</feature>
<dbReference type="Pfam" id="PF01876">
    <property type="entry name" value="RNase_P_p30"/>
    <property type="match status" value="1"/>
</dbReference>
<dbReference type="PANTHER" id="PTHR13031:SF0">
    <property type="entry name" value="RIBONUCLEASE P PROTEIN SUBUNIT P30"/>
    <property type="match status" value="1"/>
</dbReference>
<evidence type="ECO:0000256" key="6">
    <source>
        <dbReference type="SAM" id="MobiDB-lite"/>
    </source>
</evidence>
<dbReference type="GO" id="GO:0008033">
    <property type="term" value="P:tRNA processing"/>
    <property type="evidence" value="ECO:0007669"/>
    <property type="project" value="UniProtKB-KW"/>
</dbReference>
<accession>A0AAD3XPN3</accession>
<evidence type="ECO:0000256" key="5">
    <source>
        <dbReference type="ARBA" id="ARBA00023242"/>
    </source>
</evidence>
<dbReference type="Proteomes" id="UP001279734">
    <property type="component" value="Unassembled WGS sequence"/>
</dbReference>
<dbReference type="AlphaFoldDB" id="A0AAD3XPN3"/>
<name>A0AAD3XPN3_NEPGR</name>
<sequence>MQFFDLNLPYLEGSASDRTLNDNPMKKKNRLKMVVKVMELGYSGVAYNFVMKGVMSESDRCSISLFPLSSLLKLSPSISSTASFHRRLLGASFESPFRQYTRLTVLVETSGQASALNSANPILKTYDLVAVRPLNQNAFEQVCQFSEVDLIAIDFSEKLPFRLKLPTVKAAIARGIYFEITYSGLIECVQVRRQVISNAKLLVEWTRGKNLIISSAAPSVLELRGPNDVANLLSLLGLPIKRAKAASAHSCRSLITNALRKKQFYKEAIKVEMMPSLARSEPKEPWILDWMEWDPISSEGDLLSDDMAKSFSNISAVCKPFAAIDFASIVDSKPSFGFQVKDLTFRTEDKTDNPDNLVSSAEKLTEPREPEKVTFSTEKRSMFYSTPIDHQICKSENCAKFSVQNSSKDFARLAGIGIYSTTPEKEVKNSDGSVANISPVGACNLQLQDMISTCEADMSDCFLEKATSRDVEELSVSRNAYSNLEVSAQSKDLNLPAFHDVGSIILDNDHAASGAQRSIEVQVSTWTDLIDRSDHSLVTPDLPFGEDILEGEGNQKYDNKAAIDADSMMHMGLKDKWKGDVNLVAGSSELLDKIIVEEQDEKGGGGHIKRKTDTKLVLFADGLIQVDSFDEKKGADGILVSNSVPLKEAMVQEQDIGDDEAEANSFSSHEAKSVNRKAKPQRSRGGLLFPFKFKPLFRVSFKKKAATTWQKWRKS</sequence>
<evidence type="ECO:0000256" key="4">
    <source>
        <dbReference type="ARBA" id="ARBA00022801"/>
    </source>
</evidence>
<proteinExistence type="inferred from homology"/>
<keyword evidence="5" id="KW-0539">Nucleus</keyword>
<dbReference type="FunFam" id="3.20.20.140:FF:000044">
    <property type="entry name" value="Polymerase/histidinol phosphatase-like protein"/>
    <property type="match status" value="1"/>
</dbReference>
<gene>
    <name evidence="7" type="ORF">Nepgr_014618</name>
</gene>
<dbReference type="GO" id="GO:0005655">
    <property type="term" value="C:nucleolar ribonuclease P complex"/>
    <property type="evidence" value="ECO:0007669"/>
    <property type="project" value="TreeGrafter"/>
</dbReference>
<comment type="similarity">
    <text evidence="2">Belongs to the eukaryotic/archaeal RNase P protein component 3 family.</text>
</comment>
<evidence type="ECO:0000313" key="7">
    <source>
        <dbReference type="EMBL" id="GMH12777.1"/>
    </source>
</evidence>
<dbReference type="Gene3D" id="3.20.20.140">
    <property type="entry name" value="Metal-dependent hydrolases"/>
    <property type="match status" value="1"/>
</dbReference>
<dbReference type="InterPro" id="IPR002738">
    <property type="entry name" value="RNase_P_p30"/>
</dbReference>
<dbReference type="EMBL" id="BSYO01000012">
    <property type="protein sequence ID" value="GMH12777.1"/>
    <property type="molecule type" value="Genomic_DNA"/>
</dbReference>
<keyword evidence="8" id="KW-1185">Reference proteome</keyword>
<organism evidence="7 8">
    <name type="scientific">Nepenthes gracilis</name>
    <name type="common">Slender pitcher plant</name>
    <dbReference type="NCBI Taxonomy" id="150966"/>
    <lineage>
        <taxon>Eukaryota</taxon>
        <taxon>Viridiplantae</taxon>
        <taxon>Streptophyta</taxon>
        <taxon>Embryophyta</taxon>
        <taxon>Tracheophyta</taxon>
        <taxon>Spermatophyta</taxon>
        <taxon>Magnoliopsida</taxon>
        <taxon>eudicotyledons</taxon>
        <taxon>Gunneridae</taxon>
        <taxon>Pentapetalae</taxon>
        <taxon>Caryophyllales</taxon>
        <taxon>Nepenthaceae</taxon>
        <taxon>Nepenthes</taxon>
    </lineage>
</organism>
<protein>
    <submittedName>
        <fullName evidence="7">Uncharacterized protein</fullName>
    </submittedName>
</protein>
<keyword evidence="3" id="KW-0819">tRNA processing</keyword>
<dbReference type="InterPro" id="IPR016195">
    <property type="entry name" value="Pol/histidinol_Pase-like"/>
</dbReference>
<evidence type="ECO:0000256" key="2">
    <source>
        <dbReference type="ARBA" id="ARBA00007331"/>
    </source>
</evidence>
<keyword evidence="4" id="KW-0378">Hydrolase</keyword>
<dbReference type="PANTHER" id="PTHR13031">
    <property type="entry name" value="RIBONUCLEASE P SUBUNIT P30"/>
    <property type="match status" value="1"/>
</dbReference>
<evidence type="ECO:0000256" key="1">
    <source>
        <dbReference type="ARBA" id="ARBA00004123"/>
    </source>
</evidence>
<dbReference type="GO" id="GO:0003723">
    <property type="term" value="F:RNA binding"/>
    <property type="evidence" value="ECO:0007669"/>
    <property type="project" value="TreeGrafter"/>
</dbReference>
<comment type="caution">
    <text evidence="7">The sequence shown here is derived from an EMBL/GenBank/DDBJ whole genome shotgun (WGS) entry which is preliminary data.</text>
</comment>
<evidence type="ECO:0000313" key="8">
    <source>
        <dbReference type="Proteomes" id="UP001279734"/>
    </source>
</evidence>
<feature type="region of interest" description="Disordered" evidence="6">
    <location>
        <begin position="658"/>
        <end position="682"/>
    </location>
</feature>
<comment type="subcellular location">
    <subcellularLocation>
        <location evidence="1">Nucleus</location>
    </subcellularLocation>
</comment>
<dbReference type="SUPFAM" id="SSF89550">
    <property type="entry name" value="PHP domain-like"/>
    <property type="match status" value="1"/>
</dbReference>
<reference evidence="7" key="1">
    <citation type="submission" date="2023-05" db="EMBL/GenBank/DDBJ databases">
        <title>Nepenthes gracilis genome sequencing.</title>
        <authorList>
            <person name="Fukushima K."/>
        </authorList>
    </citation>
    <scope>NUCLEOTIDE SEQUENCE</scope>
    <source>
        <strain evidence="7">SING2019-196</strain>
    </source>
</reference>